<dbReference type="GO" id="GO:0005886">
    <property type="term" value="C:plasma membrane"/>
    <property type="evidence" value="ECO:0007669"/>
    <property type="project" value="TreeGrafter"/>
</dbReference>
<evidence type="ECO:0000256" key="1">
    <source>
        <dbReference type="ARBA" id="ARBA00004141"/>
    </source>
</evidence>
<dbReference type="InterPro" id="IPR024862">
    <property type="entry name" value="TRPV"/>
</dbReference>
<feature type="transmembrane region" description="Helical" evidence="6">
    <location>
        <begin position="186"/>
        <end position="204"/>
    </location>
</feature>
<dbReference type="GO" id="GO:0005262">
    <property type="term" value="F:calcium channel activity"/>
    <property type="evidence" value="ECO:0007669"/>
    <property type="project" value="TreeGrafter"/>
</dbReference>
<dbReference type="InterPro" id="IPR005821">
    <property type="entry name" value="Ion_trans_dom"/>
</dbReference>
<evidence type="ECO:0000313" key="9">
    <source>
        <dbReference type="Proteomes" id="UP001249851"/>
    </source>
</evidence>
<keyword evidence="4 6" id="KW-1133">Transmembrane helix</keyword>
<reference evidence="8" key="2">
    <citation type="journal article" date="2023" name="Science">
        <title>Genomic signatures of disease resistance in endangered staghorn corals.</title>
        <authorList>
            <person name="Vollmer S.V."/>
            <person name="Selwyn J.D."/>
            <person name="Despard B.A."/>
            <person name="Roesel C.L."/>
        </authorList>
    </citation>
    <scope>NUCLEOTIDE SEQUENCE</scope>
    <source>
        <strain evidence="8">K2</strain>
    </source>
</reference>
<evidence type="ECO:0000256" key="3">
    <source>
        <dbReference type="ARBA" id="ARBA00022737"/>
    </source>
</evidence>
<name>A0AAD9QPW4_ACRCE</name>
<gene>
    <name evidence="8" type="ORF">P5673_011204</name>
</gene>
<evidence type="ECO:0000313" key="8">
    <source>
        <dbReference type="EMBL" id="KAK2565253.1"/>
    </source>
</evidence>
<comment type="caution">
    <text evidence="8">The sequence shown here is derived from an EMBL/GenBank/DDBJ whole genome shotgun (WGS) entry which is preliminary data.</text>
</comment>
<dbReference type="Proteomes" id="UP001249851">
    <property type="component" value="Unassembled WGS sequence"/>
</dbReference>
<feature type="transmembrane region" description="Helical" evidence="6">
    <location>
        <begin position="210"/>
        <end position="231"/>
    </location>
</feature>
<keyword evidence="8" id="KW-0675">Receptor</keyword>
<evidence type="ECO:0000256" key="5">
    <source>
        <dbReference type="ARBA" id="ARBA00023136"/>
    </source>
</evidence>
<feature type="transmembrane region" description="Helical" evidence="6">
    <location>
        <begin position="148"/>
        <end position="166"/>
    </location>
</feature>
<feature type="domain" description="Ion transport" evidence="7">
    <location>
        <begin position="127"/>
        <end position="342"/>
    </location>
</feature>
<proteinExistence type="predicted"/>
<dbReference type="EMBL" id="JARQWQ010000020">
    <property type="protein sequence ID" value="KAK2565253.1"/>
    <property type="molecule type" value="Genomic_DNA"/>
</dbReference>
<feature type="transmembrane region" description="Helical" evidence="6">
    <location>
        <begin position="107"/>
        <end position="128"/>
    </location>
</feature>
<dbReference type="GO" id="GO:0098703">
    <property type="term" value="P:calcium ion import across plasma membrane"/>
    <property type="evidence" value="ECO:0007669"/>
    <property type="project" value="TreeGrafter"/>
</dbReference>
<evidence type="ECO:0000259" key="7">
    <source>
        <dbReference type="Pfam" id="PF00520"/>
    </source>
</evidence>
<organism evidence="8 9">
    <name type="scientific">Acropora cervicornis</name>
    <name type="common">Staghorn coral</name>
    <dbReference type="NCBI Taxonomy" id="6130"/>
    <lineage>
        <taxon>Eukaryota</taxon>
        <taxon>Metazoa</taxon>
        <taxon>Cnidaria</taxon>
        <taxon>Anthozoa</taxon>
        <taxon>Hexacorallia</taxon>
        <taxon>Scleractinia</taxon>
        <taxon>Astrocoeniina</taxon>
        <taxon>Acroporidae</taxon>
        <taxon>Acropora</taxon>
    </lineage>
</organism>
<accession>A0AAD9QPW4</accession>
<dbReference type="PANTHER" id="PTHR10582">
    <property type="entry name" value="TRANSIENT RECEPTOR POTENTIAL ION CHANNEL PROTEIN"/>
    <property type="match status" value="1"/>
</dbReference>
<evidence type="ECO:0000256" key="4">
    <source>
        <dbReference type="ARBA" id="ARBA00022989"/>
    </source>
</evidence>
<evidence type="ECO:0000256" key="6">
    <source>
        <dbReference type="SAM" id="Phobius"/>
    </source>
</evidence>
<evidence type="ECO:0000256" key="2">
    <source>
        <dbReference type="ARBA" id="ARBA00022692"/>
    </source>
</evidence>
<keyword evidence="3" id="KW-0677">Repeat</keyword>
<dbReference type="AlphaFoldDB" id="A0AAD9QPW4"/>
<feature type="transmembrane region" description="Helical" evidence="6">
    <location>
        <begin position="307"/>
        <end position="330"/>
    </location>
</feature>
<dbReference type="Pfam" id="PF00520">
    <property type="entry name" value="Ion_trans"/>
    <property type="match status" value="1"/>
</dbReference>
<keyword evidence="5 6" id="KW-0472">Membrane</keyword>
<keyword evidence="9" id="KW-1185">Reference proteome</keyword>
<protein>
    <submittedName>
        <fullName evidence="8">Transient receptor potential cation channel subfamily V member 6</fullName>
    </submittedName>
</protein>
<reference evidence="8" key="1">
    <citation type="journal article" date="2023" name="G3 (Bethesda)">
        <title>Whole genome assembly and annotation of the endangered Caribbean coral Acropora cervicornis.</title>
        <authorList>
            <person name="Selwyn J.D."/>
            <person name="Vollmer S.V."/>
        </authorList>
    </citation>
    <scope>NUCLEOTIDE SEQUENCE</scope>
    <source>
        <strain evidence="8">K2</strain>
    </source>
</reference>
<dbReference type="PANTHER" id="PTHR10582:SF2">
    <property type="entry name" value="INACTIVE"/>
    <property type="match status" value="1"/>
</dbReference>
<keyword evidence="2 6" id="KW-0812">Transmembrane</keyword>
<feature type="transmembrane region" description="Helical" evidence="6">
    <location>
        <begin position="252"/>
        <end position="271"/>
    </location>
</feature>
<comment type="subcellular location">
    <subcellularLocation>
        <location evidence="1">Membrane</location>
        <topology evidence="1">Multi-pass membrane protein</topology>
    </subcellularLocation>
</comment>
<sequence>MVNPYWPHLPKRRDNYETNEEEDGIEGAWRTIPDDPLDYHFYYHILDGDTAGRPPKLLSSEGDKWEYNELFDRKSKSCLHLIAKSKNKDALQHPVVRMLIKTKWKSYGRRFLSIQAMCYVIFLLALSFSLISGSMKADPTQYKGAAEFLRGFCEILTLIMTVFYICEELNQMRKERHTYFQEWMNLFDWLGLIFILCIIPLRFAGSSVQWTMASLAFLFNFLRIFKFACVTRFTGLYTKTLARIINEDVTRFMSVFAIVFFSFCGSLFLSARTSKQSFSGFEDVLLSGFRALSEQQPITEDYSGFNWLSILLMLTYMGTVVVILLNILIAQMSTTYTQAKKNLRVKYYKEGDWISEMKLAKGWKLV</sequence>